<sequence>MTCDGFRLDNLMFKSEDDLTVVGVVDLEWSYIGPPQLAASAPWWLLRDCPVHVLWDYVNGEPPAFTGRYFKNLELYKRLLREEEAIRQGPEDKAFSELVQWSEDSGAMWLHMLFTFGVGGPDAFPLAELRRHVGVEEWKALEEQVDDDAMEVFAEEKSMDLKQYHADLEAIRRDKAQVDSGELNASVFLDRYRRLSRSRLDCRWPAGGSMDSIAQQAPSPKMSRQTPRKSRHRHHASNSGPRQVAASDYESDAAQYMENRETMPLSNAQPARDNTELSLRVLRRYQPSIRSIMAIAANAVAYNFLEATQGMENLVIDLLRVTDCEVVGELIVFRLEDGAVSGNSQGADGTAKKILGLWIHADESNTREVHASLILGAWKQGRQALDAYIQAVTVEAMENNGNLARESYAVAVAGDSATGKRLTAVPHHMRSLDPALCQASPSMRAHACFPTEPSIKMATDSNDVRIGASSSYDSDDAIGIAIRTQTSLATSFQQWLTPKKHDDGDRHEVIARVQSRLDSYKQWLQEVNTVPINVLGDVEPWDMSARVQPGDEDGSVILVTGPGSGEPIEIAAKNERELRYLMSCNAFAKSQDTLRLLLRTSSELQDAESELSQPPDATVKTYIRRLQEYNDIKDIGQQLIGFIAENRGVSVRTIYEQGEFGVSYPQ</sequence>
<proteinExistence type="predicted"/>
<gene>
    <name evidence="1" type="ORF">F5144DRAFT_590608</name>
</gene>
<dbReference type="Proteomes" id="UP000724584">
    <property type="component" value="Unassembled WGS sequence"/>
</dbReference>
<name>A0ACB7PIC4_9PEZI</name>
<evidence type="ECO:0000313" key="1">
    <source>
        <dbReference type="EMBL" id="KAH6641275.1"/>
    </source>
</evidence>
<keyword evidence="2" id="KW-1185">Reference proteome</keyword>
<evidence type="ECO:0000313" key="2">
    <source>
        <dbReference type="Proteomes" id="UP000724584"/>
    </source>
</evidence>
<organism evidence="1 2">
    <name type="scientific">Chaetomium tenue</name>
    <dbReference type="NCBI Taxonomy" id="1854479"/>
    <lineage>
        <taxon>Eukaryota</taxon>
        <taxon>Fungi</taxon>
        <taxon>Dikarya</taxon>
        <taxon>Ascomycota</taxon>
        <taxon>Pezizomycotina</taxon>
        <taxon>Sordariomycetes</taxon>
        <taxon>Sordariomycetidae</taxon>
        <taxon>Sordariales</taxon>
        <taxon>Chaetomiaceae</taxon>
        <taxon>Chaetomium</taxon>
    </lineage>
</organism>
<protein>
    <submittedName>
        <fullName evidence="1">Swi5-domain-containing protein</fullName>
    </submittedName>
</protein>
<accession>A0ACB7PIC4</accession>
<reference evidence="1 2" key="1">
    <citation type="journal article" date="2021" name="Nat. Commun.">
        <title>Genetic determinants of endophytism in the Arabidopsis root mycobiome.</title>
        <authorList>
            <person name="Mesny F."/>
            <person name="Miyauchi S."/>
            <person name="Thiergart T."/>
            <person name="Pickel B."/>
            <person name="Atanasova L."/>
            <person name="Karlsson M."/>
            <person name="Huettel B."/>
            <person name="Barry K.W."/>
            <person name="Haridas S."/>
            <person name="Chen C."/>
            <person name="Bauer D."/>
            <person name="Andreopoulos W."/>
            <person name="Pangilinan J."/>
            <person name="LaButti K."/>
            <person name="Riley R."/>
            <person name="Lipzen A."/>
            <person name="Clum A."/>
            <person name="Drula E."/>
            <person name="Henrissat B."/>
            <person name="Kohler A."/>
            <person name="Grigoriev I.V."/>
            <person name="Martin F.M."/>
            <person name="Hacquard S."/>
        </authorList>
    </citation>
    <scope>NUCLEOTIDE SEQUENCE [LARGE SCALE GENOMIC DNA]</scope>
    <source>
        <strain evidence="1 2">MPI-SDFR-AT-0079</strain>
    </source>
</reference>
<dbReference type="EMBL" id="JAGIZQ010000002">
    <property type="protein sequence ID" value="KAH6641275.1"/>
    <property type="molecule type" value="Genomic_DNA"/>
</dbReference>
<comment type="caution">
    <text evidence="1">The sequence shown here is derived from an EMBL/GenBank/DDBJ whole genome shotgun (WGS) entry which is preliminary data.</text>
</comment>